<organism evidence="3">
    <name type="scientific">Echinostoma caproni</name>
    <dbReference type="NCBI Taxonomy" id="27848"/>
    <lineage>
        <taxon>Eukaryota</taxon>
        <taxon>Metazoa</taxon>
        <taxon>Spiralia</taxon>
        <taxon>Lophotrochozoa</taxon>
        <taxon>Platyhelminthes</taxon>
        <taxon>Trematoda</taxon>
        <taxon>Digenea</taxon>
        <taxon>Plagiorchiida</taxon>
        <taxon>Echinostomata</taxon>
        <taxon>Echinostomatoidea</taxon>
        <taxon>Echinostomatidae</taxon>
        <taxon>Echinostoma</taxon>
    </lineage>
</organism>
<gene>
    <name evidence="1" type="ORF">ECPE_LOCUS3384</name>
</gene>
<sequence>MEAIVMRLPSQLRFKWAEVATTLIRHGKEPQFDELASFIEERVDIVSSRFGELAVTLKGSRSNRQVSTSGGTQFGVRTLAVLDSGSDSTLVLDDLVTSLQMKGKLKDIVISTLNKNEDPNDRGGIRDRARR</sequence>
<evidence type="ECO:0000313" key="1">
    <source>
        <dbReference type="EMBL" id="VDP69346.1"/>
    </source>
</evidence>
<accession>A0A183A8U9</accession>
<evidence type="ECO:0000313" key="2">
    <source>
        <dbReference type="Proteomes" id="UP000272942"/>
    </source>
</evidence>
<dbReference type="EMBL" id="UZAN01040346">
    <property type="protein sequence ID" value="VDP69346.1"/>
    <property type="molecule type" value="Genomic_DNA"/>
</dbReference>
<keyword evidence="2" id="KW-1185">Reference proteome</keyword>
<reference evidence="3" key="1">
    <citation type="submission" date="2016-06" db="UniProtKB">
        <authorList>
            <consortium name="WormBaseParasite"/>
        </authorList>
    </citation>
    <scope>IDENTIFICATION</scope>
</reference>
<dbReference type="AlphaFoldDB" id="A0A183A8U9"/>
<reference evidence="1 2" key="2">
    <citation type="submission" date="2018-11" db="EMBL/GenBank/DDBJ databases">
        <authorList>
            <consortium name="Pathogen Informatics"/>
        </authorList>
    </citation>
    <scope>NUCLEOTIDE SEQUENCE [LARGE SCALE GENOMIC DNA]</scope>
    <source>
        <strain evidence="1 2">Egypt</strain>
    </source>
</reference>
<proteinExistence type="predicted"/>
<name>A0A183A8U9_9TREM</name>
<dbReference type="WBParaSite" id="ECPE_0000338701-mRNA-1">
    <property type="protein sequence ID" value="ECPE_0000338701-mRNA-1"/>
    <property type="gene ID" value="ECPE_0000338701"/>
</dbReference>
<evidence type="ECO:0000313" key="3">
    <source>
        <dbReference type="WBParaSite" id="ECPE_0000338701-mRNA-1"/>
    </source>
</evidence>
<dbReference type="Proteomes" id="UP000272942">
    <property type="component" value="Unassembled WGS sequence"/>
</dbReference>
<protein>
    <submittedName>
        <fullName evidence="3">Peptidase A2 domain-containing protein</fullName>
    </submittedName>
</protein>